<accession>A0A419V8G5</accession>
<dbReference type="PANTHER" id="PTHR43649">
    <property type="entry name" value="ARABINOSE-BINDING PROTEIN-RELATED"/>
    <property type="match status" value="1"/>
</dbReference>
<name>A0A419V8G5_9BACL</name>
<dbReference type="AlphaFoldDB" id="A0A419V8G5"/>
<feature type="chain" id="PRO_5019233278" evidence="6">
    <location>
        <begin position="25"/>
        <end position="430"/>
    </location>
</feature>
<keyword evidence="8" id="KW-1185">Reference proteome</keyword>
<evidence type="ECO:0000256" key="4">
    <source>
        <dbReference type="ARBA" id="ARBA00023139"/>
    </source>
</evidence>
<organism evidence="7 8">
    <name type="scientific">Sinobaca qinghaiensis</name>
    <dbReference type="NCBI Taxonomy" id="342944"/>
    <lineage>
        <taxon>Bacteria</taxon>
        <taxon>Bacillati</taxon>
        <taxon>Bacillota</taxon>
        <taxon>Bacilli</taxon>
        <taxon>Bacillales</taxon>
        <taxon>Sporolactobacillaceae</taxon>
        <taxon>Sinobaca</taxon>
    </lineage>
</organism>
<keyword evidence="5" id="KW-0449">Lipoprotein</keyword>
<dbReference type="PROSITE" id="PS51257">
    <property type="entry name" value="PROKAR_LIPOPROTEIN"/>
    <property type="match status" value="1"/>
</dbReference>
<evidence type="ECO:0000256" key="6">
    <source>
        <dbReference type="SAM" id="SignalP"/>
    </source>
</evidence>
<comment type="caution">
    <text evidence="7">The sequence shown here is derived from an EMBL/GenBank/DDBJ whole genome shotgun (WGS) entry which is preliminary data.</text>
</comment>
<evidence type="ECO:0000256" key="1">
    <source>
        <dbReference type="ARBA" id="ARBA00022475"/>
    </source>
</evidence>
<feature type="signal peptide" evidence="6">
    <location>
        <begin position="1"/>
        <end position="24"/>
    </location>
</feature>
<reference evidence="7 8" key="1">
    <citation type="submission" date="2018-09" db="EMBL/GenBank/DDBJ databases">
        <title>Genomic Encyclopedia of Archaeal and Bacterial Type Strains, Phase II (KMG-II): from individual species to whole genera.</title>
        <authorList>
            <person name="Goeker M."/>
        </authorList>
    </citation>
    <scope>NUCLEOTIDE SEQUENCE [LARGE SCALE GENOMIC DNA]</scope>
    <source>
        <strain evidence="7 8">DSM 17008</strain>
    </source>
</reference>
<proteinExistence type="predicted"/>
<dbReference type="Proteomes" id="UP000285120">
    <property type="component" value="Unassembled WGS sequence"/>
</dbReference>
<dbReference type="CDD" id="cd13585">
    <property type="entry name" value="PBP2_TMBP_like"/>
    <property type="match status" value="1"/>
</dbReference>
<dbReference type="InterPro" id="IPR050490">
    <property type="entry name" value="Bact_solute-bd_prot1"/>
</dbReference>
<protein>
    <submittedName>
        <fullName evidence="7">Carbohydrate ABC transporter substrate-binding protein (CUT1 family)</fullName>
    </submittedName>
</protein>
<dbReference type="RefSeq" id="WP_120191810.1">
    <property type="nucleotide sequence ID" value="NZ_RAPK01000006.1"/>
</dbReference>
<dbReference type="OrthoDB" id="9782846at2"/>
<evidence type="ECO:0000256" key="2">
    <source>
        <dbReference type="ARBA" id="ARBA00022729"/>
    </source>
</evidence>
<evidence type="ECO:0000256" key="5">
    <source>
        <dbReference type="ARBA" id="ARBA00023288"/>
    </source>
</evidence>
<keyword evidence="4" id="KW-0564">Palmitate</keyword>
<keyword evidence="3" id="KW-0472">Membrane</keyword>
<evidence type="ECO:0000313" key="7">
    <source>
        <dbReference type="EMBL" id="RKD76404.1"/>
    </source>
</evidence>
<dbReference type="Pfam" id="PF01547">
    <property type="entry name" value="SBP_bac_1"/>
    <property type="match status" value="1"/>
</dbReference>
<sequence>MKLRVLVAGMVSTALLLSACGNEAESDGGDNEISLWVQTSSESPEGQAMQGSVEKFNEQFKGTYTANIEFIPRGGGGGGYEDKVNAAVSTGTLPDVLTLDGPNTAAYAESEIIAPLDGVISNTEDLLPSIVEQGTYEDEMYAVGYSESSVGIYYNKEMLEQAGVDLETLPTVDEPWTWDEFTQLSEKLTDYYEVPAIDMGLNDNSEWLMYAFSPFLWSQGGEITSEDGRQAETVFNSEANMKAMSFLQHMLNNDYTTISPAENGFETGQYPMKMSGSWTMEQLDTNYQDIDYDIMPYPVSPDTGELVTPTGSWQYAMSTATENEEGAGELIDFLTSTEAVVDISLANSVLPSRYSAIEEIEDDVSPQMNTLIEQNEASGKARPVLPEYPQITRSFQQTISGLPYYEDQAGLQELLDEKAKEMQTSLERRE</sequence>
<dbReference type="SUPFAM" id="SSF53850">
    <property type="entry name" value="Periplasmic binding protein-like II"/>
    <property type="match status" value="1"/>
</dbReference>
<dbReference type="PANTHER" id="PTHR43649:SF33">
    <property type="entry name" value="POLYGALACTURONAN_RHAMNOGALACTURONAN-BINDING PROTEIN YTCQ"/>
    <property type="match status" value="1"/>
</dbReference>
<dbReference type="Gene3D" id="3.40.190.10">
    <property type="entry name" value="Periplasmic binding protein-like II"/>
    <property type="match status" value="1"/>
</dbReference>
<keyword evidence="2 6" id="KW-0732">Signal</keyword>
<evidence type="ECO:0000256" key="3">
    <source>
        <dbReference type="ARBA" id="ARBA00023136"/>
    </source>
</evidence>
<evidence type="ECO:0000313" key="8">
    <source>
        <dbReference type="Proteomes" id="UP000285120"/>
    </source>
</evidence>
<dbReference type="EMBL" id="RAPK01000006">
    <property type="protein sequence ID" value="RKD76404.1"/>
    <property type="molecule type" value="Genomic_DNA"/>
</dbReference>
<keyword evidence="1" id="KW-1003">Cell membrane</keyword>
<gene>
    <name evidence="7" type="ORF">ATL39_0621</name>
</gene>
<dbReference type="InterPro" id="IPR006059">
    <property type="entry name" value="SBP"/>
</dbReference>